<dbReference type="EMBL" id="BRXE01000011">
    <property type="protein sequence ID" value="GLB82383.1"/>
    <property type="molecule type" value="Genomic_DNA"/>
</dbReference>
<sequence length="351" mass="39090">MIPNYPRDCWYVAATGDEITREPFGRRLLNIPIVLYRLKSGQVVALDDACGHRGYPLSRGRVDGDHIACGYHGIRYDAAGVCVQVPSQPRAPYGACVRHYPVREIGPFVWIWLGEPRRAQNRAVPALPWLTEPGWDTSGTSLRVNANYMLVHEHYLDLTHILWVHPRETPPDLAAVPALDEIRVSETSVTFARAMPVAPLADWEATATSLPRDTVYRRRHHGTFVSPAVLAEGWDIYGPGDQMFRHSRIQAVTPETPTSTHLFWRFARDYRLGDAGVRQYLHTVFERVLRVDVGVLETIEANVGYLGSTNGFRVSADAGVLKVRRIVASLIDQENPALSAANAVTGQPCAP</sequence>
<dbReference type="GO" id="GO:0016705">
    <property type="term" value="F:oxidoreductase activity, acting on paired donors, with incorporation or reduction of molecular oxygen"/>
    <property type="evidence" value="ECO:0007669"/>
    <property type="project" value="UniProtKB-ARBA"/>
</dbReference>
<dbReference type="SUPFAM" id="SSF55961">
    <property type="entry name" value="Bet v1-like"/>
    <property type="match status" value="1"/>
</dbReference>
<dbReference type="InterPro" id="IPR036922">
    <property type="entry name" value="Rieske_2Fe-2S_sf"/>
</dbReference>
<dbReference type="GO" id="GO:0046872">
    <property type="term" value="F:metal ion binding"/>
    <property type="evidence" value="ECO:0007669"/>
    <property type="project" value="UniProtKB-KW"/>
</dbReference>
<dbReference type="PANTHER" id="PTHR21266:SF60">
    <property type="entry name" value="3-KETOSTEROID-9-ALPHA-MONOOXYGENASE, OXYGENASE COMPONENT"/>
    <property type="match status" value="1"/>
</dbReference>
<evidence type="ECO:0000259" key="6">
    <source>
        <dbReference type="PROSITE" id="PS51296"/>
    </source>
</evidence>
<keyword evidence="1" id="KW-0001">2Fe-2S</keyword>
<dbReference type="InterPro" id="IPR050584">
    <property type="entry name" value="Cholesterol_7-desaturase"/>
</dbReference>
<organism evidence="8 9">
    <name type="scientific">Mycobacterium kiyosense</name>
    <dbReference type="NCBI Taxonomy" id="2871094"/>
    <lineage>
        <taxon>Bacteria</taxon>
        <taxon>Bacillati</taxon>
        <taxon>Actinomycetota</taxon>
        <taxon>Actinomycetes</taxon>
        <taxon>Mycobacteriales</taxon>
        <taxon>Mycobacteriaceae</taxon>
        <taxon>Mycobacterium</taxon>
    </lineage>
</organism>
<name>A0A9P3Q6H5_9MYCO</name>
<evidence type="ECO:0000256" key="4">
    <source>
        <dbReference type="ARBA" id="ARBA00023004"/>
    </source>
</evidence>
<keyword evidence="4" id="KW-0408">Iron</keyword>
<dbReference type="RefSeq" id="WP_238305269.1">
    <property type="nucleotide sequence ID" value="NZ_BRXE01000011.1"/>
</dbReference>
<protein>
    <submittedName>
        <fullName evidence="8">(2Fe-2S)-binding protein</fullName>
    </submittedName>
</protein>
<dbReference type="Pfam" id="PF00355">
    <property type="entry name" value="Rieske"/>
    <property type="match status" value="1"/>
</dbReference>
<dbReference type="SUPFAM" id="SSF50022">
    <property type="entry name" value="ISP domain"/>
    <property type="match status" value="1"/>
</dbReference>
<evidence type="ECO:0000313" key="9">
    <source>
        <dbReference type="Proteomes" id="UP001064782"/>
    </source>
</evidence>
<dbReference type="PROSITE" id="PS51296">
    <property type="entry name" value="RIESKE"/>
    <property type="match status" value="1"/>
</dbReference>
<evidence type="ECO:0000256" key="2">
    <source>
        <dbReference type="ARBA" id="ARBA00022723"/>
    </source>
</evidence>
<dbReference type="Gene3D" id="3.90.380.10">
    <property type="entry name" value="Naphthalene 1,2-dioxygenase Alpha Subunit, Chain A, domain 1"/>
    <property type="match status" value="1"/>
</dbReference>
<dbReference type="GO" id="GO:0051537">
    <property type="term" value="F:2 iron, 2 sulfur cluster binding"/>
    <property type="evidence" value="ECO:0007669"/>
    <property type="project" value="UniProtKB-KW"/>
</dbReference>
<evidence type="ECO:0000256" key="1">
    <source>
        <dbReference type="ARBA" id="ARBA00022714"/>
    </source>
</evidence>
<dbReference type="InterPro" id="IPR044043">
    <property type="entry name" value="VanA_C_cat"/>
</dbReference>
<keyword evidence="3" id="KW-0560">Oxidoreductase</keyword>
<dbReference type="GO" id="GO:0004497">
    <property type="term" value="F:monooxygenase activity"/>
    <property type="evidence" value="ECO:0007669"/>
    <property type="project" value="UniProtKB-ARBA"/>
</dbReference>
<dbReference type="Pfam" id="PF19112">
    <property type="entry name" value="VanA_C"/>
    <property type="match status" value="1"/>
</dbReference>
<dbReference type="PANTHER" id="PTHR21266">
    <property type="entry name" value="IRON-SULFUR DOMAIN CONTAINING PROTEIN"/>
    <property type="match status" value="1"/>
</dbReference>
<dbReference type="Proteomes" id="UP001165663">
    <property type="component" value="Unassembled WGS sequence"/>
</dbReference>
<evidence type="ECO:0000313" key="7">
    <source>
        <dbReference type="EMBL" id="GLB82383.1"/>
    </source>
</evidence>
<proteinExistence type="predicted"/>
<dbReference type="Gene3D" id="2.102.10.10">
    <property type="entry name" value="Rieske [2Fe-2S] iron-sulphur domain"/>
    <property type="match status" value="1"/>
</dbReference>
<gene>
    <name evidence="8" type="primary">vanA</name>
    <name evidence="8" type="ORF">Mkiyose1413_25620</name>
    <name evidence="7" type="ORF">SRL2020028_16390</name>
</gene>
<keyword evidence="5" id="KW-0411">Iron-sulfur</keyword>
<accession>A0A9P3Q6H5</accession>
<reference evidence="8" key="1">
    <citation type="submission" date="2022-08" db="EMBL/GenBank/DDBJ databases">
        <title>Mycobacterium kiyosense sp. nov., scotochromogenic slow-glowing species isolated from respiratory specimens.</title>
        <authorList>
            <person name="Fukano H."/>
            <person name="Kazumi Y."/>
            <person name="Sakagami N."/>
            <person name="Ato M."/>
            <person name="Mitarai S."/>
            <person name="Hoshino Y."/>
        </authorList>
    </citation>
    <scope>NUCLEOTIDE SEQUENCE</scope>
    <source>
        <strain evidence="8">1413</strain>
        <strain evidence="7">SRL2020-028</strain>
    </source>
</reference>
<evidence type="ECO:0000313" key="8">
    <source>
        <dbReference type="EMBL" id="GLD30679.1"/>
    </source>
</evidence>
<dbReference type="InterPro" id="IPR017941">
    <property type="entry name" value="Rieske_2Fe-2S"/>
</dbReference>
<comment type="caution">
    <text evidence="8">The sequence shown here is derived from an EMBL/GenBank/DDBJ whole genome shotgun (WGS) entry which is preliminary data.</text>
</comment>
<dbReference type="Proteomes" id="UP001064782">
    <property type="component" value="Unassembled WGS sequence"/>
</dbReference>
<dbReference type="GeneID" id="83630430"/>
<dbReference type="AlphaFoldDB" id="A0A9P3Q6H5"/>
<feature type="domain" description="Rieske" evidence="6">
    <location>
        <begin position="10"/>
        <end position="111"/>
    </location>
</feature>
<keyword evidence="9" id="KW-1185">Reference proteome</keyword>
<keyword evidence="2" id="KW-0479">Metal-binding</keyword>
<evidence type="ECO:0000256" key="3">
    <source>
        <dbReference type="ARBA" id="ARBA00023002"/>
    </source>
</evidence>
<dbReference type="EMBL" id="BRZI01000016">
    <property type="protein sequence ID" value="GLD30679.1"/>
    <property type="molecule type" value="Genomic_DNA"/>
</dbReference>
<evidence type="ECO:0000256" key="5">
    <source>
        <dbReference type="ARBA" id="ARBA00023014"/>
    </source>
</evidence>